<protein>
    <submittedName>
        <fullName evidence="1">Uncharacterized protein</fullName>
    </submittedName>
</protein>
<organism evidence="1 2">
    <name type="scientific">Streblomastix strix</name>
    <dbReference type="NCBI Taxonomy" id="222440"/>
    <lineage>
        <taxon>Eukaryota</taxon>
        <taxon>Metamonada</taxon>
        <taxon>Preaxostyla</taxon>
        <taxon>Oxymonadida</taxon>
        <taxon>Streblomastigidae</taxon>
        <taxon>Streblomastix</taxon>
    </lineage>
</organism>
<name>A0A5J4X034_9EUKA</name>
<evidence type="ECO:0000313" key="1">
    <source>
        <dbReference type="EMBL" id="KAA6400106.1"/>
    </source>
</evidence>
<dbReference type="AlphaFoldDB" id="A0A5J4X034"/>
<comment type="caution">
    <text evidence="1">The sequence shown here is derived from an EMBL/GenBank/DDBJ whole genome shotgun (WGS) entry which is preliminary data.</text>
</comment>
<gene>
    <name evidence="1" type="ORF">EZS28_004367</name>
</gene>
<evidence type="ECO:0000313" key="2">
    <source>
        <dbReference type="Proteomes" id="UP000324800"/>
    </source>
</evidence>
<proteinExistence type="predicted"/>
<accession>A0A5J4X034</accession>
<dbReference type="Proteomes" id="UP000324800">
    <property type="component" value="Unassembled WGS sequence"/>
</dbReference>
<dbReference type="EMBL" id="SNRW01000620">
    <property type="protein sequence ID" value="KAA6400106.1"/>
    <property type="molecule type" value="Genomic_DNA"/>
</dbReference>
<sequence>MKQSNIYPFSAQANASYSYGITWRQSMTKSKLWNRTGKNHVGYWDMAKVMNIALVFEKDIILQRLPLLTLKLLNGKLEDYDLNTYVGKLVIFWLQITSQVQLMVFYGSLELSATPVKLTVRTLNLPYGTSLVVSFNKYTISGFSGGII</sequence>
<reference evidence="1 2" key="1">
    <citation type="submission" date="2019-03" db="EMBL/GenBank/DDBJ databases">
        <title>Single cell metagenomics reveals metabolic interactions within the superorganism composed of flagellate Streblomastix strix and complex community of Bacteroidetes bacteria on its surface.</title>
        <authorList>
            <person name="Treitli S.C."/>
            <person name="Kolisko M."/>
            <person name="Husnik F."/>
            <person name="Keeling P."/>
            <person name="Hampl V."/>
        </authorList>
    </citation>
    <scope>NUCLEOTIDE SEQUENCE [LARGE SCALE GENOMIC DNA]</scope>
    <source>
        <strain evidence="1">ST1C</strain>
    </source>
</reference>